<dbReference type="AlphaFoldDB" id="A0A8X8YIK1"/>
<dbReference type="CDD" id="cd06222">
    <property type="entry name" value="RNase_H_like"/>
    <property type="match status" value="1"/>
</dbReference>
<dbReference type="InterPro" id="IPR036397">
    <property type="entry name" value="RNaseH_sf"/>
</dbReference>
<accession>A0A8X8YIK1</accession>
<evidence type="ECO:0000313" key="4">
    <source>
        <dbReference type="Proteomes" id="UP000298416"/>
    </source>
</evidence>
<dbReference type="SUPFAM" id="SSF53098">
    <property type="entry name" value="Ribonuclease H-like"/>
    <property type="match status" value="1"/>
</dbReference>
<dbReference type="Pfam" id="PF13966">
    <property type="entry name" value="zf-RVT"/>
    <property type="match status" value="1"/>
</dbReference>
<proteinExistence type="predicted"/>
<dbReference type="PANTHER" id="PTHR47723:SF19">
    <property type="entry name" value="POLYNUCLEOTIDYL TRANSFERASE, RIBONUCLEASE H-LIKE SUPERFAMILY PROTEIN"/>
    <property type="match status" value="1"/>
</dbReference>
<gene>
    <name evidence="3" type="ORF">SASPL_105032</name>
</gene>
<dbReference type="InterPro" id="IPR002156">
    <property type="entry name" value="RNaseH_domain"/>
</dbReference>
<dbReference type="PANTHER" id="PTHR47723">
    <property type="entry name" value="OS05G0353850 PROTEIN"/>
    <property type="match status" value="1"/>
</dbReference>
<dbReference type="GO" id="GO:0003676">
    <property type="term" value="F:nucleic acid binding"/>
    <property type="evidence" value="ECO:0007669"/>
    <property type="project" value="InterPro"/>
</dbReference>
<sequence>MCNPGVNLPNHKVKEFWLNGVWNIPLLTEILEPLGVLSEALGEIVKVPIEAGGKDTLRWANTSHGEFTTSTAWELSRSRQPPSTVLKLTWSEHILPSISIFIWRLLANRIPVDAKLQWRKINLAFKCRCCRTPDIEIREQLFLRGEVACEVWVEAAAWFPNLPKWNFAISNLEVRISFWYRRLCQADKPHRVSPRKQIIQVRWMPPDANWIKLNTAGFWRDTEAGAGGVIRDKEGNIIQGTMARITATSTLDAELQALVIGVDAAREHDIRIWIEMDNKEVVTLLNAKRFGAAALRHLVTAIRNRIKQVEVRITHIRSQGNRVAEFLARHGSLERKGSMFNQGSAPARAKALARMDQLGMPSFCLREQSYHR</sequence>
<dbReference type="Pfam" id="PF13456">
    <property type="entry name" value="RVT_3"/>
    <property type="match status" value="1"/>
</dbReference>
<evidence type="ECO:0000259" key="2">
    <source>
        <dbReference type="Pfam" id="PF13966"/>
    </source>
</evidence>
<evidence type="ECO:0000259" key="1">
    <source>
        <dbReference type="Pfam" id="PF13456"/>
    </source>
</evidence>
<comment type="caution">
    <text evidence="3">The sequence shown here is derived from an EMBL/GenBank/DDBJ whole genome shotgun (WGS) entry which is preliminary data.</text>
</comment>
<reference evidence="3" key="1">
    <citation type="submission" date="2018-01" db="EMBL/GenBank/DDBJ databases">
        <authorList>
            <person name="Mao J.F."/>
        </authorList>
    </citation>
    <scope>NUCLEOTIDE SEQUENCE</scope>
    <source>
        <strain evidence="3">Huo1</strain>
        <tissue evidence="3">Leaf</tissue>
    </source>
</reference>
<protein>
    <submittedName>
        <fullName evidence="3">Uncharacterized protein</fullName>
    </submittedName>
</protein>
<feature type="domain" description="RNase H type-1" evidence="1">
    <location>
        <begin position="220"/>
        <end position="330"/>
    </location>
</feature>
<reference evidence="3" key="2">
    <citation type="submission" date="2020-08" db="EMBL/GenBank/DDBJ databases">
        <title>Plant Genome Project.</title>
        <authorList>
            <person name="Zhang R.-G."/>
        </authorList>
    </citation>
    <scope>NUCLEOTIDE SEQUENCE</scope>
    <source>
        <strain evidence="3">Huo1</strain>
        <tissue evidence="3">Leaf</tissue>
    </source>
</reference>
<dbReference type="GO" id="GO:0004523">
    <property type="term" value="F:RNA-DNA hybrid ribonuclease activity"/>
    <property type="evidence" value="ECO:0007669"/>
    <property type="project" value="InterPro"/>
</dbReference>
<dbReference type="InterPro" id="IPR053151">
    <property type="entry name" value="RNase_H-like"/>
</dbReference>
<dbReference type="InterPro" id="IPR026960">
    <property type="entry name" value="RVT-Znf"/>
</dbReference>
<feature type="domain" description="Reverse transcriptase zinc-binding" evidence="2">
    <location>
        <begin position="67"/>
        <end position="152"/>
    </location>
</feature>
<name>A0A8X8YIK1_SALSN</name>
<evidence type="ECO:0000313" key="3">
    <source>
        <dbReference type="EMBL" id="KAG6433418.1"/>
    </source>
</evidence>
<dbReference type="Gene3D" id="3.30.420.10">
    <property type="entry name" value="Ribonuclease H-like superfamily/Ribonuclease H"/>
    <property type="match status" value="1"/>
</dbReference>
<keyword evidence="4" id="KW-1185">Reference proteome</keyword>
<dbReference type="InterPro" id="IPR012337">
    <property type="entry name" value="RNaseH-like_sf"/>
</dbReference>
<dbReference type="InterPro" id="IPR044730">
    <property type="entry name" value="RNase_H-like_dom_plant"/>
</dbReference>
<organism evidence="3">
    <name type="scientific">Salvia splendens</name>
    <name type="common">Scarlet sage</name>
    <dbReference type="NCBI Taxonomy" id="180675"/>
    <lineage>
        <taxon>Eukaryota</taxon>
        <taxon>Viridiplantae</taxon>
        <taxon>Streptophyta</taxon>
        <taxon>Embryophyta</taxon>
        <taxon>Tracheophyta</taxon>
        <taxon>Spermatophyta</taxon>
        <taxon>Magnoliopsida</taxon>
        <taxon>eudicotyledons</taxon>
        <taxon>Gunneridae</taxon>
        <taxon>Pentapetalae</taxon>
        <taxon>asterids</taxon>
        <taxon>lamiids</taxon>
        <taxon>Lamiales</taxon>
        <taxon>Lamiaceae</taxon>
        <taxon>Nepetoideae</taxon>
        <taxon>Mentheae</taxon>
        <taxon>Salviinae</taxon>
        <taxon>Salvia</taxon>
        <taxon>Salvia subgen. Calosphace</taxon>
        <taxon>core Calosphace</taxon>
    </lineage>
</organism>
<dbReference type="Proteomes" id="UP000298416">
    <property type="component" value="Unassembled WGS sequence"/>
</dbReference>
<dbReference type="EMBL" id="PNBA02000002">
    <property type="protein sequence ID" value="KAG6433418.1"/>
    <property type="molecule type" value="Genomic_DNA"/>
</dbReference>